<evidence type="ECO:0000256" key="15">
    <source>
        <dbReference type="ARBA" id="ARBA00022989"/>
    </source>
</evidence>
<evidence type="ECO:0000256" key="16">
    <source>
        <dbReference type="ARBA" id="ARBA00023136"/>
    </source>
</evidence>
<dbReference type="InterPro" id="IPR017907">
    <property type="entry name" value="Znf_RING_CS"/>
</dbReference>
<reference evidence="21" key="1">
    <citation type="journal article" date="2015" name="J. Med. Entomol.">
        <title>A Deep Insight Into the Sialotranscriptome of the Chagas Disease Vector, Panstrongylus megistus (Hemiptera: Heteroptera).</title>
        <authorList>
            <person name="Ribeiro J.M."/>
            <person name="Schwarz A."/>
            <person name="Francischetti I.M."/>
        </authorList>
    </citation>
    <scope>NUCLEOTIDE SEQUENCE</scope>
    <source>
        <tissue evidence="21">Salivary glands</tissue>
    </source>
</reference>
<evidence type="ECO:0000256" key="17">
    <source>
        <dbReference type="ARBA" id="ARBA00023140"/>
    </source>
</evidence>
<evidence type="ECO:0000313" key="21">
    <source>
        <dbReference type="EMBL" id="JAC86480.1"/>
    </source>
</evidence>
<evidence type="ECO:0000256" key="18">
    <source>
        <dbReference type="PROSITE-ProRule" id="PRU00175"/>
    </source>
</evidence>
<keyword evidence="21" id="KW-0436">Ligase</keyword>
<dbReference type="InterPro" id="IPR006845">
    <property type="entry name" value="Pex_N"/>
</dbReference>
<protein>
    <recommendedName>
        <fullName evidence="5">RING-type E3 ubiquitin transferase</fullName>
        <ecNumber evidence="5">2.3.2.27</ecNumber>
    </recommendedName>
</protein>
<evidence type="ECO:0000256" key="2">
    <source>
        <dbReference type="ARBA" id="ARBA00004585"/>
    </source>
</evidence>
<dbReference type="Gene3D" id="3.30.40.10">
    <property type="entry name" value="Zinc/RING finger domain, C3HC4 (zinc finger)"/>
    <property type="match status" value="1"/>
</dbReference>
<keyword evidence="12" id="KW-0833">Ubl conjugation pathway</keyword>
<keyword evidence="14" id="KW-0653">Protein transport</keyword>
<dbReference type="PROSITE" id="PS00518">
    <property type="entry name" value="ZF_RING_1"/>
    <property type="match status" value="1"/>
</dbReference>
<dbReference type="SMART" id="SM00184">
    <property type="entry name" value="RING"/>
    <property type="match status" value="1"/>
</dbReference>
<keyword evidence="8" id="KW-0808">Transferase</keyword>
<evidence type="ECO:0000256" key="12">
    <source>
        <dbReference type="ARBA" id="ARBA00022786"/>
    </source>
</evidence>
<evidence type="ECO:0000256" key="10">
    <source>
        <dbReference type="ARBA" id="ARBA00022723"/>
    </source>
</evidence>
<organism evidence="21">
    <name type="scientific">Panstrongylus megistus</name>
    <dbReference type="NCBI Taxonomy" id="65343"/>
    <lineage>
        <taxon>Eukaryota</taxon>
        <taxon>Metazoa</taxon>
        <taxon>Ecdysozoa</taxon>
        <taxon>Arthropoda</taxon>
        <taxon>Hexapoda</taxon>
        <taxon>Insecta</taxon>
        <taxon>Pterygota</taxon>
        <taxon>Neoptera</taxon>
        <taxon>Paraneoptera</taxon>
        <taxon>Hemiptera</taxon>
        <taxon>Heteroptera</taxon>
        <taxon>Panheteroptera</taxon>
        <taxon>Cimicomorpha</taxon>
        <taxon>Reduviidae</taxon>
        <taxon>Triatominae</taxon>
        <taxon>Panstrongylus</taxon>
    </lineage>
</organism>
<keyword evidence="6" id="KW-0813">Transport</keyword>
<keyword evidence="7" id="KW-0962">Peroxisome biogenesis</keyword>
<evidence type="ECO:0000259" key="20">
    <source>
        <dbReference type="PROSITE" id="PS50089"/>
    </source>
</evidence>
<comment type="similarity">
    <text evidence="4">Belongs to the pex2/pex10/pex12 family.</text>
</comment>
<dbReference type="CDD" id="cd16527">
    <property type="entry name" value="RING-HC_PEX10"/>
    <property type="match status" value="1"/>
</dbReference>
<comment type="catalytic activity">
    <reaction evidence="1">
        <text>S-ubiquitinyl-[E2 ubiquitin-conjugating enzyme]-L-cysteine + [acceptor protein]-L-lysine = [E2 ubiquitin-conjugating enzyme]-L-cysteine + N(6)-ubiquitinyl-[acceptor protein]-L-lysine.</text>
        <dbReference type="EC" id="2.3.2.27"/>
    </reaction>
</comment>
<dbReference type="Pfam" id="PF04757">
    <property type="entry name" value="Pex2_Pex12"/>
    <property type="match status" value="1"/>
</dbReference>
<keyword evidence="17" id="KW-0576">Peroxisome</keyword>
<evidence type="ECO:0000256" key="4">
    <source>
        <dbReference type="ARBA" id="ARBA00008704"/>
    </source>
</evidence>
<dbReference type="GO" id="GO:0005778">
    <property type="term" value="C:peroxisomal membrane"/>
    <property type="evidence" value="ECO:0007669"/>
    <property type="project" value="UniProtKB-SubCell"/>
</dbReference>
<dbReference type="SUPFAM" id="SSF57850">
    <property type="entry name" value="RING/U-box"/>
    <property type="match status" value="1"/>
</dbReference>
<dbReference type="InterPro" id="IPR001841">
    <property type="entry name" value="Znf_RING"/>
</dbReference>
<keyword evidence="16 19" id="KW-0472">Membrane</keyword>
<comment type="pathway">
    <text evidence="3">Protein modification; protein ubiquitination.</text>
</comment>
<evidence type="ECO:0000256" key="5">
    <source>
        <dbReference type="ARBA" id="ARBA00012483"/>
    </source>
</evidence>
<dbReference type="PANTHER" id="PTHR23350:SF0">
    <property type="entry name" value="PEROXISOME BIOGENESIS FACTOR 10"/>
    <property type="match status" value="1"/>
</dbReference>
<keyword evidence="9 19" id="KW-0812">Transmembrane</keyword>
<proteinExistence type="evidence at transcript level"/>
<sequence>RAGPAEILRSSQRDDSILKKIEQLLENVLLRFGGPRLSIKYKHNAQYIAHLLYYSNTTLSNLQTLGEEYTGILQVDRSFRYTPSFTQRCGMVILDCFGATIATSFLSLLEQLVQESNDLVPDAKIKLLNVLCILKKIIPFINHLHKAYFYCHWSTYQLSKRITGIHYVLVRYWLKDRESLYGFKFLGIITFLNLLILAIQSSKDFITFGRSTSVGGHSLLETKSDYKQVSRKICSMCLNNISSPSCTPCGHVYCWTCILEWLNNDNKCPLCRENISPSRIVQLMNYC</sequence>
<dbReference type="Pfam" id="PF13920">
    <property type="entry name" value="zf-C3HC4_3"/>
    <property type="match status" value="1"/>
</dbReference>
<feature type="domain" description="RING-type" evidence="20">
    <location>
        <begin position="234"/>
        <end position="272"/>
    </location>
</feature>
<keyword evidence="11 18" id="KW-0863">Zinc-finger</keyword>
<dbReference type="GO" id="GO:0008270">
    <property type="term" value="F:zinc ion binding"/>
    <property type="evidence" value="ECO:0007669"/>
    <property type="project" value="UniProtKB-KW"/>
</dbReference>
<evidence type="ECO:0000256" key="1">
    <source>
        <dbReference type="ARBA" id="ARBA00000900"/>
    </source>
</evidence>
<dbReference type="PANTHER" id="PTHR23350">
    <property type="entry name" value="PEROXISOME ASSEMBLY PROTEIN 10"/>
    <property type="match status" value="1"/>
</dbReference>
<dbReference type="GO" id="GO:0016874">
    <property type="term" value="F:ligase activity"/>
    <property type="evidence" value="ECO:0007669"/>
    <property type="project" value="UniProtKB-KW"/>
</dbReference>
<evidence type="ECO:0000256" key="9">
    <source>
        <dbReference type="ARBA" id="ARBA00022692"/>
    </source>
</evidence>
<keyword evidence="10" id="KW-0479">Metal-binding</keyword>
<dbReference type="InterPro" id="IPR025654">
    <property type="entry name" value="PEX2/10"/>
</dbReference>
<dbReference type="GO" id="GO:0016558">
    <property type="term" value="P:protein import into peroxisome matrix"/>
    <property type="evidence" value="ECO:0007669"/>
    <property type="project" value="InterPro"/>
</dbReference>
<evidence type="ECO:0000256" key="6">
    <source>
        <dbReference type="ARBA" id="ARBA00022448"/>
    </source>
</evidence>
<evidence type="ECO:0000256" key="11">
    <source>
        <dbReference type="ARBA" id="ARBA00022771"/>
    </source>
</evidence>
<dbReference type="GO" id="GO:0061630">
    <property type="term" value="F:ubiquitin protein ligase activity"/>
    <property type="evidence" value="ECO:0007669"/>
    <property type="project" value="UniProtKB-EC"/>
</dbReference>
<name>A0A069DRF6_9HEMI</name>
<dbReference type="AlphaFoldDB" id="A0A069DRF6"/>
<evidence type="ECO:0000256" key="7">
    <source>
        <dbReference type="ARBA" id="ARBA00022593"/>
    </source>
</evidence>
<feature type="transmembrane region" description="Helical" evidence="19">
    <location>
        <begin position="181"/>
        <end position="199"/>
    </location>
</feature>
<feature type="non-terminal residue" evidence="21">
    <location>
        <position position="1"/>
    </location>
</feature>
<evidence type="ECO:0000256" key="14">
    <source>
        <dbReference type="ARBA" id="ARBA00022927"/>
    </source>
</evidence>
<keyword evidence="15 19" id="KW-1133">Transmembrane helix</keyword>
<dbReference type="InterPro" id="IPR013083">
    <property type="entry name" value="Znf_RING/FYVE/PHD"/>
</dbReference>
<evidence type="ECO:0000256" key="3">
    <source>
        <dbReference type="ARBA" id="ARBA00004906"/>
    </source>
</evidence>
<comment type="subcellular location">
    <subcellularLocation>
        <location evidence="2">Peroxisome membrane</location>
        <topology evidence="2">Multi-pass membrane protein</topology>
    </subcellularLocation>
</comment>
<evidence type="ECO:0000256" key="19">
    <source>
        <dbReference type="SAM" id="Phobius"/>
    </source>
</evidence>
<dbReference type="EC" id="2.3.2.27" evidence="5"/>
<keyword evidence="13" id="KW-0862">Zinc</keyword>
<evidence type="ECO:0000256" key="8">
    <source>
        <dbReference type="ARBA" id="ARBA00022679"/>
    </source>
</evidence>
<dbReference type="EMBL" id="GBGD01002409">
    <property type="protein sequence ID" value="JAC86480.1"/>
    <property type="molecule type" value="mRNA"/>
</dbReference>
<evidence type="ECO:0000256" key="13">
    <source>
        <dbReference type="ARBA" id="ARBA00022833"/>
    </source>
</evidence>
<accession>A0A069DRF6</accession>
<dbReference type="PROSITE" id="PS50089">
    <property type="entry name" value="ZF_RING_2"/>
    <property type="match status" value="1"/>
</dbReference>